<dbReference type="InterPro" id="IPR001451">
    <property type="entry name" value="Hexapep"/>
</dbReference>
<comment type="caution">
    <text evidence="3">The sequence shown here is derived from an EMBL/GenBank/DDBJ whole genome shotgun (WGS) entry which is preliminary data.</text>
</comment>
<proteinExistence type="inferred from homology"/>
<sequence length="392" mass="42077">MHDLDRPHRRAVVHARPDLVCERRFRDRRTARREAECGAEQGRREPGPARSLRDRLAAAARLVARRSRPCGAGERGCGGDGACQHPARAVADRRRGDHRRPRGGRPRRAPARRLPVDPLAGRRGFRFLDRADPARPCRAGAGDGAGRLASMTAHQTDGRGAMMACSSTNDLAALLGLDRAALETAVPGIDALLADERLFGLLPLIAASAQRDGAPVADADPAIRAQVLKYHATELMTDRERAAFLGLPEGCRIRERAKILAPEKLVLGRNVWIGEGAVLDAQGGLHIGDSSQIGLGVMIWSHSSHLQAIRGETTVGRDSIVYKETRIGKNCFIGGPSVIAAGVTIGDGAMISPLTFVDRDVAAGERVSAPRSLKKLEQRMDALEKRLAALAG</sequence>
<dbReference type="OrthoDB" id="9815592at2"/>
<name>A0A4Y8ZVX7_9SPHN</name>
<dbReference type="Gene3D" id="2.160.10.10">
    <property type="entry name" value="Hexapeptide repeat proteins"/>
    <property type="match status" value="1"/>
</dbReference>
<dbReference type="EMBL" id="SPDV01000005">
    <property type="protein sequence ID" value="TFI59637.1"/>
    <property type="molecule type" value="Genomic_DNA"/>
</dbReference>
<dbReference type="Pfam" id="PF14602">
    <property type="entry name" value="Hexapep_2"/>
    <property type="match status" value="1"/>
</dbReference>
<dbReference type="PANTHER" id="PTHR43300">
    <property type="entry name" value="ACETYLTRANSFERASE"/>
    <property type="match status" value="1"/>
</dbReference>
<evidence type="ECO:0000313" key="3">
    <source>
        <dbReference type="EMBL" id="TFI59637.1"/>
    </source>
</evidence>
<dbReference type="SUPFAM" id="SSF51161">
    <property type="entry name" value="Trimeric LpxA-like enzymes"/>
    <property type="match status" value="1"/>
</dbReference>
<dbReference type="InterPro" id="IPR050179">
    <property type="entry name" value="Trans_hexapeptide_repeat"/>
</dbReference>
<feature type="region of interest" description="Disordered" evidence="2">
    <location>
        <begin position="69"/>
        <end position="113"/>
    </location>
</feature>
<dbReference type="InterPro" id="IPR011004">
    <property type="entry name" value="Trimer_LpxA-like_sf"/>
</dbReference>
<comment type="similarity">
    <text evidence="1">Belongs to the transferase hexapeptide repeat family.</text>
</comment>
<keyword evidence="4" id="KW-1185">Reference proteome</keyword>
<gene>
    <name evidence="3" type="ORF">E2493_03980</name>
</gene>
<feature type="compositionally biased region" description="Basic residues" evidence="2">
    <location>
        <begin position="96"/>
        <end position="111"/>
    </location>
</feature>
<protein>
    <recommendedName>
        <fullName evidence="5">Acyltransferase</fullName>
    </recommendedName>
</protein>
<feature type="region of interest" description="Disordered" evidence="2">
    <location>
        <begin position="31"/>
        <end position="52"/>
    </location>
</feature>
<evidence type="ECO:0000256" key="2">
    <source>
        <dbReference type="SAM" id="MobiDB-lite"/>
    </source>
</evidence>
<accession>A0A4Y8ZVX7</accession>
<dbReference type="Proteomes" id="UP000298213">
    <property type="component" value="Unassembled WGS sequence"/>
</dbReference>
<evidence type="ECO:0000313" key="4">
    <source>
        <dbReference type="Proteomes" id="UP000298213"/>
    </source>
</evidence>
<organism evidence="3 4">
    <name type="scientific">Sphingomonas parva</name>
    <dbReference type="NCBI Taxonomy" id="2555898"/>
    <lineage>
        <taxon>Bacteria</taxon>
        <taxon>Pseudomonadati</taxon>
        <taxon>Pseudomonadota</taxon>
        <taxon>Alphaproteobacteria</taxon>
        <taxon>Sphingomonadales</taxon>
        <taxon>Sphingomonadaceae</taxon>
        <taxon>Sphingomonas</taxon>
    </lineage>
</organism>
<dbReference type="AlphaFoldDB" id="A0A4Y8ZVX7"/>
<reference evidence="3 4" key="1">
    <citation type="submission" date="2019-03" db="EMBL/GenBank/DDBJ databases">
        <title>Genome sequence of Sphingomonas sp. 17J27-24.</title>
        <authorList>
            <person name="Kim M."/>
            <person name="Maeng S."/>
            <person name="Sathiyaraj S."/>
        </authorList>
    </citation>
    <scope>NUCLEOTIDE SEQUENCE [LARGE SCALE GENOMIC DNA]</scope>
    <source>
        <strain evidence="3 4">17J27-24</strain>
    </source>
</reference>
<dbReference type="CDD" id="cd04647">
    <property type="entry name" value="LbH_MAT_like"/>
    <property type="match status" value="1"/>
</dbReference>
<evidence type="ECO:0008006" key="5">
    <source>
        <dbReference type="Google" id="ProtNLM"/>
    </source>
</evidence>
<dbReference type="PANTHER" id="PTHR43300:SF11">
    <property type="entry name" value="ACETYLTRANSFERASE RV3034C-RELATED"/>
    <property type="match status" value="1"/>
</dbReference>
<feature type="compositionally biased region" description="Basic and acidic residues" evidence="2">
    <location>
        <begin position="32"/>
        <end position="52"/>
    </location>
</feature>
<evidence type="ECO:0000256" key="1">
    <source>
        <dbReference type="ARBA" id="ARBA00007274"/>
    </source>
</evidence>